<dbReference type="Proteomes" id="UP001162131">
    <property type="component" value="Unassembled WGS sequence"/>
</dbReference>
<reference evidence="1" key="1">
    <citation type="submission" date="2021-09" db="EMBL/GenBank/DDBJ databases">
        <authorList>
            <consortium name="AG Swart"/>
            <person name="Singh M."/>
            <person name="Singh A."/>
            <person name="Seah K."/>
            <person name="Emmerich C."/>
        </authorList>
    </citation>
    <scope>NUCLEOTIDE SEQUENCE</scope>
    <source>
        <strain evidence="1">ATCC30299</strain>
    </source>
</reference>
<name>A0AAU9J5T0_9CILI</name>
<sequence length="200" mass="24018">MEDQNNSSYKETIKILQPISQKAKHIENKSIWIMRAEENSEYELLNKIQSKYNRFDNEFNVNKSRNAFSQDSNLREISSADIGTPKKYLWMPKSRAYNFGFMRPSTSLANKRINIELPNYKEKLSPKNANFFFKEDCQQNIRLFPKRSEFLKLRKAKERISKKKMKWRLLERNNNNNQIELDYGSNISLKMSRWKLILIY</sequence>
<proteinExistence type="predicted"/>
<dbReference type="AlphaFoldDB" id="A0AAU9J5T0"/>
<keyword evidence="2" id="KW-1185">Reference proteome</keyword>
<dbReference type="EMBL" id="CAJZBQ010000028">
    <property type="protein sequence ID" value="CAG9321309.1"/>
    <property type="molecule type" value="Genomic_DNA"/>
</dbReference>
<accession>A0AAU9J5T0</accession>
<evidence type="ECO:0000313" key="2">
    <source>
        <dbReference type="Proteomes" id="UP001162131"/>
    </source>
</evidence>
<evidence type="ECO:0000313" key="1">
    <source>
        <dbReference type="EMBL" id="CAG9321309.1"/>
    </source>
</evidence>
<evidence type="ECO:0008006" key="3">
    <source>
        <dbReference type="Google" id="ProtNLM"/>
    </source>
</evidence>
<protein>
    <recommendedName>
        <fullName evidence="3">Protein TIC 214</fullName>
    </recommendedName>
</protein>
<comment type="caution">
    <text evidence="1">The sequence shown here is derived from an EMBL/GenBank/DDBJ whole genome shotgun (WGS) entry which is preliminary data.</text>
</comment>
<organism evidence="1 2">
    <name type="scientific">Blepharisma stoltei</name>
    <dbReference type="NCBI Taxonomy" id="1481888"/>
    <lineage>
        <taxon>Eukaryota</taxon>
        <taxon>Sar</taxon>
        <taxon>Alveolata</taxon>
        <taxon>Ciliophora</taxon>
        <taxon>Postciliodesmatophora</taxon>
        <taxon>Heterotrichea</taxon>
        <taxon>Heterotrichida</taxon>
        <taxon>Blepharismidae</taxon>
        <taxon>Blepharisma</taxon>
    </lineage>
</organism>
<gene>
    <name evidence="1" type="ORF">BSTOLATCC_MIC28594</name>
</gene>